<gene>
    <name evidence="1" type="ORF">EI74_0629</name>
</gene>
<accession>A0A4R6ID44</accession>
<name>A0A4R6ID44_9MOLU</name>
<dbReference type="Proteomes" id="UP000295518">
    <property type="component" value="Unassembled WGS sequence"/>
</dbReference>
<comment type="caution">
    <text evidence="1">The sequence shown here is derived from an EMBL/GenBank/DDBJ whole genome shotgun (WGS) entry which is preliminary data.</text>
</comment>
<proteinExistence type="predicted"/>
<dbReference type="RefSeq" id="WP_094254785.1">
    <property type="nucleotide sequence ID" value="NZ_NNCE01000005.1"/>
</dbReference>
<evidence type="ECO:0000313" key="1">
    <source>
        <dbReference type="EMBL" id="TDO19824.1"/>
    </source>
</evidence>
<evidence type="ECO:0000313" key="2">
    <source>
        <dbReference type="Proteomes" id="UP000295518"/>
    </source>
</evidence>
<dbReference type="AlphaFoldDB" id="A0A4R6ID44"/>
<reference evidence="1 2" key="1">
    <citation type="submission" date="2019-03" db="EMBL/GenBank/DDBJ databases">
        <title>Genomic Encyclopedia of Archaeal and Bacterial Type Strains, Phase II (KMG-II): from individual species to whole genera.</title>
        <authorList>
            <person name="Goeker M."/>
        </authorList>
    </citation>
    <scope>NUCLEOTIDE SEQUENCE [LARGE SCALE GENOMIC DNA]</scope>
    <source>
        <strain evidence="1 2">ATCC 700618</strain>
    </source>
</reference>
<sequence length="225" mass="27127">MIDEYKFEFHKTRTKNLQFDFLEKPFDNGYIFRKDDFILKDEYGNYNQFALWISDKNRAVFKLQLYASDHPRSNCFRVNNYGSIIEQYFRIKKIIKFDFEDLGEISSLTKSRIIKWNDSKTFNHVLPLIFLIRAYSVDKISRILIYKTKVKFIVPISRLLYIVILHSAPDYWVMENTQLKKLFEKLGINTSDLRLHKLKEMAMLEGKKIDYELKEKELEINITNY</sequence>
<dbReference type="EMBL" id="SNWN01000013">
    <property type="protein sequence ID" value="TDO19824.1"/>
    <property type="molecule type" value="Genomic_DNA"/>
</dbReference>
<organism evidence="1 2">
    <name type="scientific">Mycoplasma testudineum</name>
    <dbReference type="NCBI Taxonomy" id="244584"/>
    <lineage>
        <taxon>Bacteria</taxon>
        <taxon>Bacillati</taxon>
        <taxon>Mycoplasmatota</taxon>
        <taxon>Mollicutes</taxon>
        <taxon>Mycoplasmataceae</taxon>
        <taxon>Mycoplasma</taxon>
    </lineage>
</organism>
<keyword evidence="2" id="KW-1185">Reference proteome</keyword>
<protein>
    <submittedName>
        <fullName evidence="1">Uncharacterized protein</fullName>
    </submittedName>
</protein>